<evidence type="ECO:0000256" key="2">
    <source>
        <dbReference type="SAM" id="MobiDB-lite"/>
    </source>
</evidence>
<organism evidence="3 4">
    <name type="scientific">Laodelphax striatellus</name>
    <name type="common">Small brown planthopper</name>
    <name type="synonym">Delphax striatella</name>
    <dbReference type="NCBI Taxonomy" id="195883"/>
    <lineage>
        <taxon>Eukaryota</taxon>
        <taxon>Metazoa</taxon>
        <taxon>Ecdysozoa</taxon>
        <taxon>Arthropoda</taxon>
        <taxon>Hexapoda</taxon>
        <taxon>Insecta</taxon>
        <taxon>Pterygota</taxon>
        <taxon>Neoptera</taxon>
        <taxon>Paraneoptera</taxon>
        <taxon>Hemiptera</taxon>
        <taxon>Auchenorrhyncha</taxon>
        <taxon>Fulgoroidea</taxon>
        <taxon>Delphacidae</taxon>
        <taxon>Criomorphinae</taxon>
        <taxon>Laodelphax</taxon>
    </lineage>
</organism>
<gene>
    <name evidence="3" type="ORF">LSTR_LSTR016222</name>
</gene>
<dbReference type="EMBL" id="QKKF02026049">
    <property type="protein sequence ID" value="RZF36684.1"/>
    <property type="molecule type" value="Genomic_DNA"/>
</dbReference>
<dbReference type="STRING" id="195883.A0A482WT01"/>
<evidence type="ECO:0000256" key="1">
    <source>
        <dbReference type="ARBA" id="ARBA00022553"/>
    </source>
</evidence>
<dbReference type="Proteomes" id="UP000291343">
    <property type="component" value="Unassembled WGS sequence"/>
</dbReference>
<dbReference type="InterPro" id="IPR023246">
    <property type="entry name" value="AUTS2"/>
</dbReference>
<keyword evidence="1" id="KW-0597">Phosphoprotein</keyword>
<keyword evidence="4" id="KW-1185">Reference proteome</keyword>
<accession>A0A482WT01</accession>
<dbReference type="AlphaFoldDB" id="A0A482WT01"/>
<dbReference type="OrthoDB" id="10060000at2759"/>
<evidence type="ECO:0000313" key="4">
    <source>
        <dbReference type="Proteomes" id="UP000291343"/>
    </source>
</evidence>
<proteinExistence type="predicted"/>
<name>A0A482WT01_LAOST</name>
<protein>
    <submittedName>
        <fullName evidence="3">Uncharacterized protein</fullName>
    </submittedName>
</protein>
<comment type="caution">
    <text evidence="3">The sequence shown here is derived from an EMBL/GenBank/DDBJ whole genome shotgun (WGS) entry which is preliminary data.</text>
</comment>
<sequence length="153" mass="17286">MLDKKTGKWNAMHVRIAWEIYHHQQKQAAEAKAVTKTKQLLGASANARFRRPSAREAVPPPSGAPGRACRHRLQVTGGPRRRSTHRRLIRRLGGTVYLAGIRLRLFLHCIPPFHMLRCMTPGQGKKIELTPNEFNLHAEKCKPSVVSTNRCTP</sequence>
<feature type="region of interest" description="Disordered" evidence="2">
    <location>
        <begin position="50"/>
        <end position="69"/>
    </location>
</feature>
<dbReference type="InParanoid" id="A0A482WT01"/>
<dbReference type="Pfam" id="PF15336">
    <property type="entry name" value="Auts2"/>
    <property type="match status" value="1"/>
</dbReference>
<evidence type="ECO:0000313" key="3">
    <source>
        <dbReference type="EMBL" id="RZF36684.1"/>
    </source>
</evidence>
<reference evidence="3 4" key="1">
    <citation type="journal article" date="2017" name="Gigascience">
        <title>Genome sequence of the small brown planthopper, Laodelphax striatellus.</title>
        <authorList>
            <person name="Zhu J."/>
            <person name="Jiang F."/>
            <person name="Wang X."/>
            <person name="Yang P."/>
            <person name="Bao Y."/>
            <person name="Zhao W."/>
            <person name="Wang W."/>
            <person name="Lu H."/>
            <person name="Wang Q."/>
            <person name="Cui N."/>
            <person name="Li J."/>
            <person name="Chen X."/>
            <person name="Luo L."/>
            <person name="Yu J."/>
            <person name="Kang L."/>
            <person name="Cui F."/>
        </authorList>
    </citation>
    <scope>NUCLEOTIDE SEQUENCE [LARGE SCALE GENOMIC DNA]</scope>
    <source>
        <strain evidence="3">Lst14</strain>
    </source>
</reference>